<dbReference type="Proteomes" id="UP000594638">
    <property type="component" value="Unassembled WGS sequence"/>
</dbReference>
<evidence type="ECO:0000313" key="2">
    <source>
        <dbReference type="EMBL" id="CAA2989944.1"/>
    </source>
</evidence>
<comment type="caution">
    <text evidence="2">The sequence shown here is derived from an EMBL/GenBank/DDBJ whole genome shotgun (WGS) entry which is preliminary data.</text>
</comment>
<protein>
    <submittedName>
        <fullName evidence="2">Uncharacterized protein</fullName>
    </submittedName>
</protein>
<name>A0A8S0SBY9_OLEEU</name>
<evidence type="ECO:0000313" key="3">
    <source>
        <dbReference type="Proteomes" id="UP000594638"/>
    </source>
</evidence>
<proteinExistence type="predicted"/>
<dbReference type="EMBL" id="CACTIH010004176">
    <property type="protein sequence ID" value="CAA2989944.1"/>
    <property type="molecule type" value="Genomic_DNA"/>
</dbReference>
<reference evidence="2 3" key="1">
    <citation type="submission" date="2019-12" db="EMBL/GenBank/DDBJ databases">
        <authorList>
            <person name="Alioto T."/>
            <person name="Alioto T."/>
            <person name="Gomez Garrido J."/>
        </authorList>
    </citation>
    <scope>NUCLEOTIDE SEQUENCE [LARGE SCALE GENOMIC DNA]</scope>
</reference>
<gene>
    <name evidence="2" type="ORF">OLEA9_A086796</name>
</gene>
<dbReference type="AlphaFoldDB" id="A0A8S0SBY9"/>
<accession>A0A8S0SBY9</accession>
<feature type="compositionally biased region" description="Low complexity" evidence="1">
    <location>
        <begin position="9"/>
        <end position="21"/>
    </location>
</feature>
<evidence type="ECO:0000256" key="1">
    <source>
        <dbReference type="SAM" id="MobiDB-lite"/>
    </source>
</evidence>
<organism evidence="2 3">
    <name type="scientific">Olea europaea subsp. europaea</name>
    <dbReference type="NCBI Taxonomy" id="158383"/>
    <lineage>
        <taxon>Eukaryota</taxon>
        <taxon>Viridiplantae</taxon>
        <taxon>Streptophyta</taxon>
        <taxon>Embryophyta</taxon>
        <taxon>Tracheophyta</taxon>
        <taxon>Spermatophyta</taxon>
        <taxon>Magnoliopsida</taxon>
        <taxon>eudicotyledons</taxon>
        <taxon>Gunneridae</taxon>
        <taxon>Pentapetalae</taxon>
        <taxon>asterids</taxon>
        <taxon>lamiids</taxon>
        <taxon>Lamiales</taxon>
        <taxon>Oleaceae</taxon>
        <taxon>Oleeae</taxon>
        <taxon>Olea</taxon>
    </lineage>
</organism>
<dbReference type="OrthoDB" id="1305044at2759"/>
<keyword evidence="3" id="KW-1185">Reference proteome</keyword>
<sequence>MDSKTRDPSSNSSSPIKSNGSNLLDSFELQAITQQLNSAIRASNGLSSSPRLSYLMKSPFYLSRLDRIHKENAKMSKKISCSKRDFGEGRSGKDAKGARGFVLLIWNK</sequence>
<feature type="non-terminal residue" evidence="2">
    <location>
        <position position="108"/>
    </location>
</feature>
<feature type="region of interest" description="Disordered" evidence="1">
    <location>
        <begin position="1"/>
        <end position="21"/>
    </location>
</feature>
<dbReference type="Gramene" id="OE9A086796T1">
    <property type="protein sequence ID" value="OE9A086796C1"/>
    <property type="gene ID" value="OE9A086796"/>
</dbReference>